<gene>
    <name evidence="2" type="ORF">MRATA1EN1_LOCUS17514</name>
</gene>
<evidence type="ECO:0000313" key="3">
    <source>
        <dbReference type="Proteomes" id="UP001176941"/>
    </source>
</evidence>
<dbReference type="Proteomes" id="UP001176941">
    <property type="component" value="Chromosome 28"/>
</dbReference>
<keyword evidence="1" id="KW-0472">Membrane</keyword>
<keyword evidence="1" id="KW-1133">Transmembrane helix</keyword>
<proteinExistence type="predicted"/>
<protein>
    <submittedName>
        <fullName evidence="2">Uncharacterized protein</fullName>
    </submittedName>
</protein>
<sequence length="109" mass="11925">MLSHAPQGQGQGWEVGNKINLWLLLLLLLLCLWLYRRRTQPLPTTGSPSKPLRTFLASVFPTFPFPLNSPVVSPPNPSGRTTCESGVLRLHYGDSSVLEVSVLGNICGL</sequence>
<keyword evidence="3" id="KW-1185">Reference proteome</keyword>
<accession>A0ABN8Z6Y6</accession>
<reference evidence="2" key="1">
    <citation type="submission" date="2023-04" db="EMBL/GenBank/DDBJ databases">
        <authorList>
            <consortium name="ELIXIR-Norway"/>
        </authorList>
    </citation>
    <scope>NUCLEOTIDE SEQUENCE [LARGE SCALE GENOMIC DNA]</scope>
</reference>
<name>A0ABN8Z6Y6_RANTA</name>
<keyword evidence="1" id="KW-0812">Transmembrane</keyword>
<evidence type="ECO:0000313" key="2">
    <source>
        <dbReference type="EMBL" id="CAI9168552.1"/>
    </source>
</evidence>
<feature type="transmembrane region" description="Helical" evidence="1">
    <location>
        <begin position="19"/>
        <end position="35"/>
    </location>
</feature>
<organism evidence="2 3">
    <name type="scientific">Rangifer tarandus platyrhynchus</name>
    <name type="common">Svalbard reindeer</name>
    <dbReference type="NCBI Taxonomy" id="3082113"/>
    <lineage>
        <taxon>Eukaryota</taxon>
        <taxon>Metazoa</taxon>
        <taxon>Chordata</taxon>
        <taxon>Craniata</taxon>
        <taxon>Vertebrata</taxon>
        <taxon>Euteleostomi</taxon>
        <taxon>Mammalia</taxon>
        <taxon>Eutheria</taxon>
        <taxon>Laurasiatheria</taxon>
        <taxon>Artiodactyla</taxon>
        <taxon>Ruminantia</taxon>
        <taxon>Pecora</taxon>
        <taxon>Cervidae</taxon>
        <taxon>Odocoileinae</taxon>
        <taxon>Rangifer</taxon>
    </lineage>
</organism>
<evidence type="ECO:0000256" key="1">
    <source>
        <dbReference type="SAM" id="Phobius"/>
    </source>
</evidence>
<dbReference type="EMBL" id="OX459964">
    <property type="protein sequence ID" value="CAI9168552.1"/>
    <property type="molecule type" value="Genomic_DNA"/>
</dbReference>